<dbReference type="EMBL" id="MU857130">
    <property type="protein sequence ID" value="KAK4149730.1"/>
    <property type="molecule type" value="Genomic_DNA"/>
</dbReference>
<dbReference type="InterPro" id="IPR056884">
    <property type="entry name" value="NPHP3-like_N"/>
</dbReference>
<comment type="caution">
    <text evidence="4">The sequence shown here is derived from an EMBL/GenBank/DDBJ whole genome shotgun (WGS) entry which is preliminary data.</text>
</comment>
<evidence type="ECO:0000313" key="4">
    <source>
        <dbReference type="EMBL" id="KAK4149730.1"/>
    </source>
</evidence>
<feature type="domain" description="Nephrocystin 3-like N-terminal" evidence="2">
    <location>
        <begin position="26"/>
        <end position="131"/>
    </location>
</feature>
<gene>
    <name evidence="4" type="ORF">C8A00DRAFT_37680</name>
</gene>
<evidence type="ECO:0000313" key="5">
    <source>
        <dbReference type="Proteomes" id="UP001302745"/>
    </source>
</evidence>
<reference evidence="4" key="1">
    <citation type="journal article" date="2023" name="Mol. Phylogenet. Evol.">
        <title>Genome-scale phylogeny and comparative genomics of the fungal order Sordariales.</title>
        <authorList>
            <person name="Hensen N."/>
            <person name="Bonometti L."/>
            <person name="Westerberg I."/>
            <person name="Brannstrom I.O."/>
            <person name="Guillou S."/>
            <person name="Cros-Aarteil S."/>
            <person name="Calhoun S."/>
            <person name="Haridas S."/>
            <person name="Kuo A."/>
            <person name="Mondo S."/>
            <person name="Pangilinan J."/>
            <person name="Riley R."/>
            <person name="LaButti K."/>
            <person name="Andreopoulos B."/>
            <person name="Lipzen A."/>
            <person name="Chen C."/>
            <person name="Yan M."/>
            <person name="Daum C."/>
            <person name="Ng V."/>
            <person name="Clum A."/>
            <person name="Steindorff A."/>
            <person name="Ohm R.A."/>
            <person name="Martin F."/>
            <person name="Silar P."/>
            <person name="Natvig D.O."/>
            <person name="Lalanne C."/>
            <person name="Gautier V."/>
            <person name="Ament-Velasquez S.L."/>
            <person name="Kruys A."/>
            <person name="Hutchinson M.I."/>
            <person name="Powell A.J."/>
            <person name="Barry K."/>
            <person name="Miller A.N."/>
            <person name="Grigoriev I.V."/>
            <person name="Debuchy R."/>
            <person name="Gladieux P."/>
            <person name="Hiltunen Thoren M."/>
            <person name="Johannesson H."/>
        </authorList>
    </citation>
    <scope>NUCLEOTIDE SEQUENCE</scope>
    <source>
        <strain evidence="4">CBS 538.74</strain>
    </source>
</reference>
<dbReference type="Proteomes" id="UP001302745">
    <property type="component" value="Unassembled WGS sequence"/>
</dbReference>
<dbReference type="Pfam" id="PF24883">
    <property type="entry name" value="NPHP3_N"/>
    <property type="match status" value="1"/>
</dbReference>
<accession>A0AAN6VFT4</accession>
<dbReference type="Pfam" id="PF25053">
    <property type="entry name" value="DUF7791"/>
    <property type="match status" value="1"/>
</dbReference>
<reference evidence="4" key="2">
    <citation type="submission" date="2023-05" db="EMBL/GenBank/DDBJ databases">
        <authorList>
            <consortium name="Lawrence Berkeley National Laboratory"/>
            <person name="Steindorff A."/>
            <person name="Hensen N."/>
            <person name="Bonometti L."/>
            <person name="Westerberg I."/>
            <person name="Brannstrom I.O."/>
            <person name="Guillou S."/>
            <person name="Cros-Aarteil S."/>
            <person name="Calhoun S."/>
            <person name="Haridas S."/>
            <person name="Kuo A."/>
            <person name="Mondo S."/>
            <person name="Pangilinan J."/>
            <person name="Riley R."/>
            <person name="Labutti K."/>
            <person name="Andreopoulos B."/>
            <person name="Lipzen A."/>
            <person name="Chen C."/>
            <person name="Yanf M."/>
            <person name="Daum C."/>
            <person name="Ng V."/>
            <person name="Clum A."/>
            <person name="Ohm R."/>
            <person name="Martin F."/>
            <person name="Silar P."/>
            <person name="Natvig D."/>
            <person name="Lalanne C."/>
            <person name="Gautier V."/>
            <person name="Ament-Velasquez S.L."/>
            <person name="Kruys A."/>
            <person name="Hutchinson M.I."/>
            <person name="Powell A.J."/>
            <person name="Barry K."/>
            <person name="Miller A.N."/>
            <person name="Grigoriev I.V."/>
            <person name="Debuchy R."/>
            <person name="Gladieux P."/>
            <person name="Thoren M.H."/>
            <person name="Johannesson H."/>
        </authorList>
    </citation>
    <scope>NUCLEOTIDE SEQUENCE</scope>
    <source>
        <strain evidence="4">CBS 538.74</strain>
    </source>
</reference>
<evidence type="ECO:0000259" key="2">
    <source>
        <dbReference type="Pfam" id="PF24883"/>
    </source>
</evidence>
<organism evidence="4 5">
    <name type="scientific">Chaetomidium leptoderma</name>
    <dbReference type="NCBI Taxonomy" id="669021"/>
    <lineage>
        <taxon>Eukaryota</taxon>
        <taxon>Fungi</taxon>
        <taxon>Dikarya</taxon>
        <taxon>Ascomycota</taxon>
        <taxon>Pezizomycotina</taxon>
        <taxon>Sordariomycetes</taxon>
        <taxon>Sordariomycetidae</taxon>
        <taxon>Sordariales</taxon>
        <taxon>Chaetomiaceae</taxon>
        <taxon>Chaetomidium</taxon>
    </lineage>
</organism>
<proteinExistence type="predicted"/>
<dbReference type="AlphaFoldDB" id="A0AAN6VFT4"/>
<feature type="domain" description="DUF7791" evidence="3">
    <location>
        <begin position="240"/>
        <end position="373"/>
    </location>
</feature>
<dbReference type="PANTHER" id="PTHR10039:SF5">
    <property type="entry name" value="NACHT DOMAIN-CONTAINING PROTEIN"/>
    <property type="match status" value="1"/>
</dbReference>
<keyword evidence="1" id="KW-0677">Repeat</keyword>
<dbReference type="InterPro" id="IPR056693">
    <property type="entry name" value="DUF7791"/>
</dbReference>
<name>A0AAN6VFT4_9PEZI</name>
<evidence type="ECO:0008006" key="6">
    <source>
        <dbReference type="Google" id="ProtNLM"/>
    </source>
</evidence>
<protein>
    <recommendedName>
        <fullName evidence="6">NACHT domain-containing protein</fullName>
    </recommendedName>
</protein>
<keyword evidence="5" id="KW-1185">Reference proteome</keyword>
<evidence type="ECO:0000259" key="3">
    <source>
        <dbReference type="Pfam" id="PF25053"/>
    </source>
</evidence>
<evidence type="ECO:0000256" key="1">
    <source>
        <dbReference type="ARBA" id="ARBA00022737"/>
    </source>
</evidence>
<sequence>MKFLSDHPEIKRVLKKWAGPKGLQVASHYFWNQGFELQKSQRGLLRTILFHILKNTPNSVPAVCPRLPEDDWKVEDLKTMLRKVVKLDHMTAKSCFLIDGLDKYHGDEEELVDILSFFSDTLGIKLCVSSRPRLVLDEAFAAQREHLVISDFTKNDMKTFVRTRLQVNPKFRKLQASRPACEQIMAQIAETSNGVWLWVYLVTHDLVRAVNRNEGIPMLRKILDQFPRELEEFFRFIIESVRPSFREEMAHIFLITIDEVQPLPLFVFSLFKRERSNADYTIASLITPLDLNSMEASEKIRKDQLQNRYKDLLVVERGSHPVFLSSPVDFLHRTVRDFLRDCYYDQLKRELTTAFDPLVSLCNAMLFLVKGLPAVDIRQPQSITRLLQLVDELLYYAYEIEKRQPSPEAALYVARVLDELDRVNRHHTRHSMGNHWTHIRDPPRARGLDEYREGGNYNFLALAVQARLTGPAGRCSTTRSARAAEAGIDLDMVRLLLERGANPNQPVHLNDGKTVWALFLLACLGAAERVEEAASPVPREVLYRACELLIRHGAEPQCWFGDDGLGEQRRRSNVVGFLDSLFGGEKSAALRRLLAEEKARRESQSWGVFSWFSGLVSR</sequence>
<dbReference type="PANTHER" id="PTHR10039">
    <property type="entry name" value="AMELOGENIN"/>
    <property type="match status" value="1"/>
</dbReference>